<feature type="chain" id="PRO_5007066988" evidence="1">
    <location>
        <begin position="27"/>
        <end position="375"/>
    </location>
</feature>
<sequence length="375" mass="43563">MIFGNELNIILKVLLMVIISTLPIDARGIDRSLLEKFTTGRSEQELHNQLLNPILESAQELALRTFYCEGDNFTKTFVRLKALELTTTPADMKKLLSMGSRMPQKFKRNTRVPENYPYSWEEAMSFSIIAAAEEATIADMIAREMCGEEFSASEMNEADMKLLERPFIDVANAYVEAIKALRQTFNQPGNVNVEVFRDWLNDWFVQSPLMFRQALYQVRQSAVRMASDRKYRRYYMNRIMTGIWFYVDITIAAQKLFGEYRTGFDDVYPEMYDKFLHSMNSTFIEDFNSFYHRPSFMLESPTDGPPGNVTNRMLEYSFRGVFALREPMRTCFLGVIFSSMHDSCFRSIVNTGLQEMILVYKLITMYLSMKSAQGQ</sequence>
<keyword evidence="1" id="KW-0732">Signal</keyword>
<dbReference type="AlphaFoldDB" id="A0A0X8HWS4"/>
<dbReference type="GeneID" id="28726218"/>
<dbReference type="OrthoDB" id="4055778at2759"/>
<evidence type="ECO:0000313" key="3">
    <source>
        <dbReference type="Proteomes" id="UP000243052"/>
    </source>
</evidence>
<keyword evidence="3" id="KW-1185">Reference proteome</keyword>
<dbReference type="EMBL" id="CP014248">
    <property type="protein sequence ID" value="AMD22853.1"/>
    <property type="molecule type" value="Genomic_DNA"/>
</dbReference>
<reference evidence="2 3" key="1">
    <citation type="submission" date="2016-01" db="EMBL/GenBank/DDBJ databases">
        <title>Genome sequence of the yeast Holleya sinecauda.</title>
        <authorList>
            <person name="Dietrich F.S."/>
        </authorList>
    </citation>
    <scope>NUCLEOTIDE SEQUENCE [LARGE SCALE GENOMIC DNA]</scope>
    <source>
        <strain evidence="2 3">ATCC 58844</strain>
    </source>
</reference>
<protein>
    <submittedName>
        <fullName evidence="2">HHR084Cp</fullName>
    </submittedName>
</protein>
<evidence type="ECO:0000313" key="2">
    <source>
        <dbReference type="EMBL" id="AMD22853.1"/>
    </source>
</evidence>
<accession>A0A0X8HWS4</accession>
<proteinExistence type="predicted"/>
<feature type="signal peptide" evidence="1">
    <location>
        <begin position="1"/>
        <end position="26"/>
    </location>
</feature>
<organism evidence="2 3">
    <name type="scientific">Eremothecium sinecaudum</name>
    <dbReference type="NCBI Taxonomy" id="45286"/>
    <lineage>
        <taxon>Eukaryota</taxon>
        <taxon>Fungi</taxon>
        <taxon>Dikarya</taxon>
        <taxon>Ascomycota</taxon>
        <taxon>Saccharomycotina</taxon>
        <taxon>Saccharomycetes</taxon>
        <taxon>Saccharomycetales</taxon>
        <taxon>Saccharomycetaceae</taxon>
        <taxon>Eremothecium</taxon>
    </lineage>
</organism>
<name>A0A0X8HWS4_9SACH</name>
<dbReference type="Proteomes" id="UP000243052">
    <property type="component" value="Chromosome viii"/>
</dbReference>
<gene>
    <name evidence="2" type="ORF">AW171_hschr84912</name>
</gene>
<evidence type="ECO:0000256" key="1">
    <source>
        <dbReference type="SAM" id="SignalP"/>
    </source>
</evidence>
<dbReference type="RefSeq" id="XP_017989849.1">
    <property type="nucleotide sequence ID" value="XM_018134360.1"/>
</dbReference>